<sequence length="116" mass="13047">MTRAQPGEQLVGAYLRVVEECDLVTHNQRSMERGDQMELDVLGVKSTPEGQRIVACEVVTHLDGQLYSGTPSTDEWAEYGNASYQYSLEQISEKFERVVGYLDVVFDDLSLAEIQL</sequence>
<organism evidence="1 2">
    <name type="scientific">Halorubrum miltondacostae</name>
    <dbReference type="NCBI Taxonomy" id="3076378"/>
    <lineage>
        <taxon>Archaea</taxon>
        <taxon>Methanobacteriati</taxon>
        <taxon>Methanobacteriota</taxon>
        <taxon>Stenosarchaea group</taxon>
        <taxon>Halobacteria</taxon>
        <taxon>Halobacteriales</taxon>
        <taxon>Haloferacaceae</taxon>
        <taxon>Halorubrum</taxon>
    </lineage>
</organism>
<gene>
    <name evidence="1" type="ORF">ABNG04_04190</name>
</gene>
<accession>A0ABD5LYL7</accession>
<name>A0ABD5LYL7_9EURY</name>
<dbReference type="Proteomes" id="UP001567572">
    <property type="component" value="Unassembled WGS sequence"/>
</dbReference>
<comment type="caution">
    <text evidence="1">The sequence shown here is derived from an EMBL/GenBank/DDBJ whole genome shotgun (WGS) entry which is preliminary data.</text>
</comment>
<evidence type="ECO:0008006" key="3">
    <source>
        <dbReference type="Google" id="ProtNLM"/>
    </source>
</evidence>
<evidence type="ECO:0000313" key="2">
    <source>
        <dbReference type="Proteomes" id="UP001567572"/>
    </source>
</evidence>
<keyword evidence="2" id="KW-1185">Reference proteome</keyword>
<proteinExistence type="predicted"/>
<protein>
    <recommendedName>
        <fullName evidence="3">ASCH domain-containing protein</fullName>
    </recommendedName>
</protein>
<dbReference type="AlphaFoldDB" id="A0ABD5LYL7"/>
<reference evidence="1 2" key="1">
    <citation type="submission" date="2024-06" db="EMBL/GenBank/DDBJ databases">
        <title>Halorubrum miltondacostae sp. nov., a potential PHA producer isolated from an inland solar saltern in Rio Maior, Portugal.</title>
        <authorList>
            <person name="Albuquerque L."/>
            <person name="Viver T."/>
            <person name="Barroso C."/>
            <person name="Claudino R."/>
            <person name="Galvan M."/>
            <person name="Simoes G."/>
            <person name="Lobo Da Cunha A."/>
            <person name="Egas C."/>
        </authorList>
    </citation>
    <scope>NUCLEOTIDE SEQUENCE [LARGE SCALE GENOMIC DNA]</scope>
    <source>
        <strain evidence="1 2">RMP-11</strain>
    </source>
</reference>
<dbReference type="EMBL" id="JBEDNY010000001">
    <property type="protein sequence ID" value="MEZ3163082.1"/>
    <property type="molecule type" value="Genomic_DNA"/>
</dbReference>
<dbReference type="RefSeq" id="WP_371160297.1">
    <property type="nucleotide sequence ID" value="NZ_JBEDNX010000001.1"/>
</dbReference>
<evidence type="ECO:0000313" key="1">
    <source>
        <dbReference type="EMBL" id="MEZ3163082.1"/>
    </source>
</evidence>